<gene>
    <name evidence="2" type="primary">WBGene00282280</name>
</gene>
<protein>
    <submittedName>
        <fullName evidence="2">Uncharacterized protein</fullName>
    </submittedName>
</protein>
<dbReference type="EnsemblMetazoa" id="PPA43911.1">
    <property type="protein sequence ID" value="PPA43911.1"/>
    <property type="gene ID" value="WBGene00282280"/>
</dbReference>
<accession>A0A2A6B839</accession>
<reference evidence="3" key="1">
    <citation type="journal article" date="2008" name="Nat. Genet.">
        <title>The Pristionchus pacificus genome provides a unique perspective on nematode lifestyle and parasitism.</title>
        <authorList>
            <person name="Dieterich C."/>
            <person name="Clifton S.W."/>
            <person name="Schuster L.N."/>
            <person name="Chinwalla A."/>
            <person name="Delehaunty K."/>
            <person name="Dinkelacker I."/>
            <person name="Fulton L."/>
            <person name="Fulton R."/>
            <person name="Godfrey J."/>
            <person name="Minx P."/>
            <person name="Mitreva M."/>
            <person name="Roeseler W."/>
            <person name="Tian H."/>
            <person name="Witte H."/>
            <person name="Yang S.P."/>
            <person name="Wilson R.K."/>
            <person name="Sommer R.J."/>
        </authorList>
    </citation>
    <scope>NUCLEOTIDE SEQUENCE [LARGE SCALE GENOMIC DNA]</scope>
    <source>
        <strain evidence="3">PS312</strain>
    </source>
</reference>
<feature type="region of interest" description="Disordered" evidence="1">
    <location>
        <begin position="1"/>
        <end position="27"/>
    </location>
</feature>
<sequence length="81" mass="9187">MLMTIDQLFTDSSSQEDSPDDSLPSLDSLERRELLRIDSINSRSPFNSAMNDQWKSVITHIWNSGLSAVQMLSDVINLQMN</sequence>
<dbReference type="Proteomes" id="UP000005239">
    <property type="component" value="Unassembled WGS sequence"/>
</dbReference>
<keyword evidence="3" id="KW-1185">Reference proteome</keyword>
<evidence type="ECO:0000313" key="3">
    <source>
        <dbReference type="Proteomes" id="UP000005239"/>
    </source>
</evidence>
<feature type="compositionally biased region" description="Low complexity" evidence="1">
    <location>
        <begin position="11"/>
        <end position="27"/>
    </location>
</feature>
<reference evidence="2" key="2">
    <citation type="submission" date="2022-06" db="UniProtKB">
        <authorList>
            <consortium name="EnsemblMetazoa"/>
        </authorList>
    </citation>
    <scope>IDENTIFICATION</scope>
    <source>
        <strain evidence="2">PS312</strain>
    </source>
</reference>
<organism evidence="2 3">
    <name type="scientific">Pristionchus pacificus</name>
    <name type="common">Parasitic nematode worm</name>
    <dbReference type="NCBI Taxonomy" id="54126"/>
    <lineage>
        <taxon>Eukaryota</taxon>
        <taxon>Metazoa</taxon>
        <taxon>Ecdysozoa</taxon>
        <taxon>Nematoda</taxon>
        <taxon>Chromadorea</taxon>
        <taxon>Rhabditida</taxon>
        <taxon>Rhabditina</taxon>
        <taxon>Diplogasteromorpha</taxon>
        <taxon>Diplogasteroidea</taxon>
        <taxon>Neodiplogasteridae</taxon>
        <taxon>Pristionchus</taxon>
    </lineage>
</organism>
<evidence type="ECO:0000313" key="2">
    <source>
        <dbReference type="EnsemblMetazoa" id="PPA43911.1"/>
    </source>
</evidence>
<evidence type="ECO:0000256" key="1">
    <source>
        <dbReference type="SAM" id="MobiDB-lite"/>
    </source>
</evidence>
<name>A0A2A6B839_PRIPA</name>
<accession>A0A8R1Z594</accession>
<dbReference type="AlphaFoldDB" id="A0A2A6B839"/>
<proteinExistence type="predicted"/>